<proteinExistence type="predicted"/>
<gene>
    <name evidence="2" type="ORF">Ciccas_009624</name>
</gene>
<name>A0ABD2PWI7_9PLAT</name>
<dbReference type="AlphaFoldDB" id="A0ABD2PWI7"/>
<keyword evidence="1" id="KW-1133">Transmembrane helix</keyword>
<keyword evidence="1" id="KW-0812">Transmembrane</keyword>
<reference evidence="2 3" key="1">
    <citation type="submission" date="2024-11" db="EMBL/GenBank/DDBJ databases">
        <title>Adaptive evolution of stress response genes in parasites aligns with host niche diversity.</title>
        <authorList>
            <person name="Hahn C."/>
            <person name="Resl P."/>
        </authorList>
    </citation>
    <scope>NUCLEOTIDE SEQUENCE [LARGE SCALE GENOMIC DNA]</scope>
    <source>
        <strain evidence="2">EGGRZ-B1_66</strain>
        <tissue evidence="2">Body</tissue>
    </source>
</reference>
<feature type="transmembrane region" description="Helical" evidence="1">
    <location>
        <begin position="20"/>
        <end position="39"/>
    </location>
</feature>
<accession>A0ABD2PWI7</accession>
<evidence type="ECO:0000256" key="1">
    <source>
        <dbReference type="SAM" id="Phobius"/>
    </source>
</evidence>
<protein>
    <submittedName>
        <fullName evidence="2">Uncharacterized protein</fullName>
    </submittedName>
</protein>
<keyword evidence="3" id="KW-1185">Reference proteome</keyword>
<dbReference type="Proteomes" id="UP001626550">
    <property type="component" value="Unassembled WGS sequence"/>
</dbReference>
<organism evidence="2 3">
    <name type="scientific">Cichlidogyrus casuarinus</name>
    <dbReference type="NCBI Taxonomy" id="1844966"/>
    <lineage>
        <taxon>Eukaryota</taxon>
        <taxon>Metazoa</taxon>
        <taxon>Spiralia</taxon>
        <taxon>Lophotrochozoa</taxon>
        <taxon>Platyhelminthes</taxon>
        <taxon>Monogenea</taxon>
        <taxon>Monopisthocotylea</taxon>
        <taxon>Dactylogyridea</taxon>
        <taxon>Ancyrocephalidae</taxon>
        <taxon>Cichlidogyrus</taxon>
    </lineage>
</organism>
<evidence type="ECO:0000313" key="3">
    <source>
        <dbReference type="Proteomes" id="UP001626550"/>
    </source>
</evidence>
<keyword evidence="1" id="KW-0472">Membrane</keyword>
<dbReference type="EMBL" id="JBJKFK010002014">
    <property type="protein sequence ID" value="KAL3311792.1"/>
    <property type="molecule type" value="Genomic_DNA"/>
</dbReference>
<comment type="caution">
    <text evidence="2">The sequence shown here is derived from an EMBL/GenBank/DDBJ whole genome shotgun (WGS) entry which is preliminary data.</text>
</comment>
<sequence length="81" mass="9140">MLQNKTTIYVSRKSAMQNLISTLCVIALVICATAALRLAPQDRPLFARRLPLSEVIARAEREPKLVDKRGAEPIMTIDFDW</sequence>
<evidence type="ECO:0000313" key="2">
    <source>
        <dbReference type="EMBL" id="KAL3311792.1"/>
    </source>
</evidence>